<feature type="domain" description="HTH cro/C1-type" evidence="2">
    <location>
        <begin position="13"/>
        <end position="67"/>
    </location>
</feature>
<dbReference type="CDD" id="cd02209">
    <property type="entry name" value="cupin_XRE_C"/>
    <property type="match status" value="1"/>
</dbReference>
<protein>
    <submittedName>
        <fullName evidence="3">Cupin domain-containing protein</fullName>
    </submittedName>
</protein>
<dbReference type="InterPro" id="IPR010982">
    <property type="entry name" value="Lambda_DNA-bd_dom_sf"/>
</dbReference>
<dbReference type="PANTHER" id="PTHR46797">
    <property type="entry name" value="HTH-TYPE TRANSCRIPTIONAL REGULATOR"/>
    <property type="match status" value="1"/>
</dbReference>
<dbReference type="InterPro" id="IPR001387">
    <property type="entry name" value="Cro/C1-type_HTH"/>
</dbReference>
<dbReference type="Pfam" id="PF01381">
    <property type="entry name" value="HTH_3"/>
    <property type="match status" value="1"/>
</dbReference>
<evidence type="ECO:0000256" key="1">
    <source>
        <dbReference type="ARBA" id="ARBA00023125"/>
    </source>
</evidence>
<dbReference type="RefSeq" id="WP_148774840.1">
    <property type="nucleotide sequence ID" value="NZ_VSSS01000038.1"/>
</dbReference>
<dbReference type="OrthoDB" id="9814751at2"/>
<dbReference type="EMBL" id="VSSS01000038">
    <property type="protein sequence ID" value="TYL92372.1"/>
    <property type="molecule type" value="Genomic_DNA"/>
</dbReference>
<evidence type="ECO:0000313" key="4">
    <source>
        <dbReference type="Proteomes" id="UP000324758"/>
    </source>
</evidence>
<dbReference type="PANTHER" id="PTHR46797:SF11">
    <property type="entry name" value="HTH-TYPE TRANSCRIPTIONAL REGULATOR PUUR"/>
    <property type="match status" value="1"/>
</dbReference>
<comment type="caution">
    <text evidence="3">The sequence shown here is derived from an EMBL/GenBank/DDBJ whole genome shotgun (WGS) entry which is preliminary data.</text>
</comment>
<gene>
    <name evidence="3" type="ORF">FXB40_25025</name>
</gene>
<dbReference type="Gene3D" id="1.10.260.40">
    <property type="entry name" value="lambda repressor-like DNA-binding domains"/>
    <property type="match status" value="1"/>
</dbReference>
<dbReference type="CDD" id="cd00093">
    <property type="entry name" value="HTH_XRE"/>
    <property type="match status" value="1"/>
</dbReference>
<keyword evidence="4" id="KW-1185">Reference proteome</keyword>
<dbReference type="InterPro" id="IPR011051">
    <property type="entry name" value="RmlC_Cupin_sf"/>
</dbReference>
<evidence type="ECO:0000259" key="2">
    <source>
        <dbReference type="PROSITE" id="PS50943"/>
    </source>
</evidence>
<dbReference type="SUPFAM" id="SSF47413">
    <property type="entry name" value="lambda repressor-like DNA-binding domains"/>
    <property type="match status" value="1"/>
</dbReference>
<keyword evidence="1" id="KW-0238">DNA-binding</keyword>
<dbReference type="Gene3D" id="2.60.120.10">
    <property type="entry name" value="Jelly Rolls"/>
    <property type="match status" value="1"/>
</dbReference>
<dbReference type="Proteomes" id="UP000324758">
    <property type="component" value="Unassembled WGS sequence"/>
</dbReference>
<accession>A0A5D3KKY9</accession>
<name>A0A5D3KKY9_9BRAD</name>
<reference evidence="3 4" key="1">
    <citation type="submission" date="2019-08" db="EMBL/GenBank/DDBJ databases">
        <title>Bradyrhizobium hipponensis sp. nov., a rhizobium isolated from a Lupinus angustifolius root nodule in Tunisia.</title>
        <authorList>
            <person name="Off K."/>
            <person name="Rejili M."/>
            <person name="Mars M."/>
            <person name="Brachmann A."/>
            <person name="Marin M."/>
        </authorList>
    </citation>
    <scope>NUCLEOTIDE SEQUENCE [LARGE SCALE GENOMIC DNA]</scope>
    <source>
        <strain evidence="3 4">CTAW71</strain>
    </source>
</reference>
<dbReference type="InterPro" id="IPR013096">
    <property type="entry name" value="Cupin_2"/>
</dbReference>
<evidence type="ECO:0000313" key="3">
    <source>
        <dbReference type="EMBL" id="TYL92372.1"/>
    </source>
</evidence>
<dbReference type="GO" id="GO:0003677">
    <property type="term" value="F:DNA binding"/>
    <property type="evidence" value="ECO:0007669"/>
    <property type="project" value="UniProtKB-KW"/>
</dbReference>
<dbReference type="InterPro" id="IPR050807">
    <property type="entry name" value="TransReg_Diox_bact_type"/>
</dbReference>
<dbReference type="InterPro" id="IPR014710">
    <property type="entry name" value="RmlC-like_jellyroll"/>
</dbReference>
<dbReference type="PROSITE" id="PS50943">
    <property type="entry name" value="HTH_CROC1"/>
    <property type="match status" value="1"/>
</dbReference>
<proteinExistence type="predicted"/>
<organism evidence="3 4">
    <name type="scientific">Bradyrhizobium rifense</name>
    <dbReference type="NCBI Taxonomy" id="515499"/>
    <lineage>
        <taxon>Bacteria</taxon>
        <taxon>Pseudomonadati</taxon>
        <taxon>Pseudomonadota</taxon>
        <taxon>Alphaproteobacteria</taxon>
        <taxon>Hyphomicrobiales</taxon>
        <taxon>Nitrobacteraceae</taxon>
        <taxon>Bradyrhizobium</taxon>
    </lineage>
</organism>
<dbReference type="Pfam" id="PF07883">
    <property type="entry name" value="Cupin_2"/>
    <property type="match status" value="1"/>
</dbReference>
<dbReference type="GO" id="GO:0003700">
    <property type="term" value="F:DNA-binding transcription factor activity"/>
    <property type="evidence" value="ECO:0007669"/>
    <property type="project" value="TreeGrafter"/>
</dbReference>
<sequence length="186" mass="20380">MPEGVNENVGARLREIRQRNRMSQRALAKKAGVVNSTISLIEAGHSNPSVGALKRILDAIPISLAEFFCLTEQGRDQIFFGKKEFTEIGKGGISYLQIGKNRVGRSIQILKETYRPGSDTGKVRLVHAGEDRGIVISGRLEVTVEDQSRVLSPGDGYYFSSSLPHRFRCVGDEPCEVVSACSPPSF</sequence>
<dbReference type="SUPFAM" id="SSF51182">
    <property type="entry name" value="RmlC-like cupins"/>
    <property type="match status" value="1"/>
</dbReference>
<dbReference type="GO" id="GO:0005829">
    <property type="term" value="C:cytosol"/>
    <property type="evidence" value="ECO:0007669"/>
    <property type="project" value="TreeGrafter"/>
</dbReference>
<dbReference type="SMART" id="SM00530">
    <property type="entry name" value="HTH_XRE"/>
    <property type="match status" value="1"/>
</dbReference>
<dbReference type="AlphaFoldDB" id="A0A5D3KKY9"/>